<protein>
    <submittedName>
        <fullName evidence="8">ABC transporter permease</fullName>
    </submittedName>
</protein>
<evidence type="ECO:0000313" key="9">
    <source>
        <dbReference type="Proteomes" id="UP000274920"/>
    </source>
</evidence>
<dbReference type="PANTHER" id="PTHR46795">
    <property type="entry name" value="ABC TRANSPORTER PERMEASE-RELATED-RELATED"/>
    <property type="match status" value="1"/>
</dbReference>
<keyword evidence="3 6" id="KW-0812">Transmembrane</keyword>
<comment type="subcellular location">
    <subcellularLocation>
        <location evidence="1">Cell membrane</location>
        <topology evidence="1">Multi-pass membrane protein</topology>
    </subcellularLocation>
</comment>
<dbReference type="RefSeq" id="WP_125129150.1">
    <property type="nucleotide sequence ID" value="NZ_RHJS01000002.1"/>
</dbReference>
<evidence type="ECO:0000256" key="1">
    <source>
        <dbReference type="ARBA" id="ARBA00004651"/>
    </source>
</evidence>
<feature type="transmembrane region" description="Helical" evidence="6">
    <location>
        <begin position="117"/>
        <end position="137"/>
    </location>
</feature>
<feature type="transmembrane region" description="Helical" evidence="6">
    <location>
        <begin position="157"/>
        <end position="176"/>
    </location>
</feature>
<dbReference type="InterPro" id="IPR003838">
    <property type="entry name" value="ABC3_permease_C"/>
</dbReference>
<dbReference type="InterPro" id="IPR052536">
    <property type="entry name" value="ABC-4_Integral_Memb_Prot"/>
</dbReference>
<evidence type="ECO:0000259" key="7">
    <source>
        <dbReference type="Pfam" id="PF02687"/>
    </source>
</evidence>
<dbReference type="AlphaFoldDB" id="A0A426DMG8"/>
<dbReference type="PANTHER" id="PTHR46795:SF3">
    <property type="entry name" value="ABC TRANSPORTER PERMEASE"/>
    <property type="match status" value="1"/>
</dbReference>
<sequence>MFSKLVSRNSKRNRKENGLFFGSMLAAIIVFYIILALPRQDVMIFLSKMESDAVNKLMSMIPVFYGMALVILFFLIYYASRFQMERRKHEFGVYLILGMRRSKLFTMLLAEDLRNSLILLAIGLPVSLLLSEMISLITARLVGISIVGHQVSFSFEAMFWTAGGFLLIKFAAFLILSGKISRQEIDSLLAEMPKGEKKQLPAPVYGASLIAGIICLIIAYTSVTRGEAWIYIRQMTAAVMFGLVGTMALFWGLRFPIGLLVKAGKCDRQLHVFHFRQVEETVIYQSGTLAVCSLLILVAMCCFGSGVAIAGFYGKSEPHVLDYTFAYVESSEEAAAIRQQLSDHGLDSRFSDLFEIKIGMVQSRIGEDREDVLKMDRLMEELDGMQPVEISSRLLNNMEYYTPYLISLSGYNRLLAAADMPELKLDAEEAAVYMDSGFSSEETQQMLNRILETRPEALLDGDALYLTGPVQTTDVVTDRSITLAFALIVPDEMFEYYTQGECEIYLDGVLDEKTIQKASLMSAISDMNRELDKTGLQYESYLQNMGRQMFYMVSASYITIYLAVIFLIIANTVIGVQFLMGQQNVNRRYRTLIRLGASYKTLCRSARKQINWYFGIPTVAAACSSVFGVRALLTGLLSPDAKEHFLQMIMLSIVMISGLCVLEYIYIAAVKKSSDRYLLTLTELEREE</sequence>
<name>A0A426DMG8_9FIRM</name>
<feature type="transmembrane region" description="Helical" evidence="6">
    <location>
        <begin position="610"/>
        <end position="633"/>
    </location>
</feature>
<feature type="transmembrane region" description="Helical" evidence="6">
    <location>
        <begin position="202"/>
        <end position="223"/>
    </location>
</feature>
<keyword evidence="2" id="KW-1003">Cell membrane</keyword>
<feature type="transmembrane region" description="Helical" evidence="6">
    <location>
        <begin position="282"/>
        <end position="313"/>
    </location>
</feature>
<feature type="transmembrane region" description="Helical" evidence="6">
    <location>
        <begin position="20"/>
        <end position="37"/>
    </location>
</feature>
<feature type="transmembrane region" description="Helical" evidence="6">
    <location>
        <begin position="645"/>
        <end position="667"/>
    </location>
</feature>
<evidence type="ECO:0000313" key="8">
    <source>
        <dbReference type="EMBL" id="RRK33975.1"/>
    </source>
</evidence>
<dbReference type="EMBL" id="RHJS01000002">
    <property type="protein sequence ID" value="RRK33975.1"/>
    <property type="molecule type" value="Genomic_DNA"/>
</dbReference>
<dbReference type="Pfam" id="PF02687">
    <property type="entry name" value="FtsX"/>
    <property type="match status" value="1"/>
</dbReference>
<proteinExistence type="predicted"/>
<keyword evidence="5 6" id="KW-0472">Membrane</keyword>
<evidence type="ECO:0000256" key="6">
    <source>
        <dbReference type="SAM" id="Phobius"/>
    </source>
</evidence>
<comment type="caution">
    <text evidence="8">The sequence shown here is derived from an EMBL/GenBank/DDBJ whole genome shotgun (WGS) entry which is preliminary data.</text>
</comment>
<feature type="domain" description="ABC3 transporter permease C-terminal" evidence="7">
    <location>
        <begin position="63"/>
        <end position="184"/>
    </location>
</feature>
<keyword evidence="4 6" id="KW-1133">Transmembrane helix</keyword>
<evidence type="ECO:0000256" key="4">
    <source>
        <dbReference type="ARBA" id="ARBA00022989"/>
    </source>
</evidence>
<evidence type="ECO:0000256" key="3">
    <source>
        <dbReference type="ARBA" id="ARBA00022692"/>
    </source>
</evidence>
<organism evidence="8 9">
    <name type="scientific">Schaedlerella arabinosiphila</name>
    <dbReference type="NCBI Taxonomy" id="2044587"/>
    <lineage>
        <taxon>Bacteria</taxon>
        <taxon>Bacillati</taxon>
        <taxon>Bacillota</taxon>
        <taxon>Clostridia</taxon>
        <taxon>Lachnospirales</taxon>
        <taxon>Lachnospiraceae</taxon>
        <taxon>Schaedlerella</taxon>
    </lineage>
</organism>
<reference evidence="8" key="1">
    <citation type="submission" date="2018-10" db="EMBL/GenBank/DDBJ databases">
        <title>Schaedlerella arabinophila gen. nov. sp. nov., isolated from the mouse intestinal tract and comparative analysis with the genome of the closely related altered Schaedler flora strain ASF502.</title>
        <authorList>
            <person name="Miyake S."/>
            <person name="Soh M."/>
            <person name="Seedorf H."/>
        </authorList>
    </citation>
    <scope>NUCLEOTIDE SEQUENCE [LARGE SCALE GENOMIC DNA]</scope>
    <source>
        <strain evidence="8">DSM 106076</strain>
    </source>
</reference>
<feature type="transmembrane region" description="Helical" evidence="6">
    <location>
        <begin position="57"/>
        <end position="79"/>
    </location>
</feature>
<dbReference type="GO" id="GO:0005886">
    <property type="term" value="C:plasma membrane"/>
    <property type="evidence" value="ECO:0007669"/>
    <property type="project" value="UniProtKB-SubCell"/>
</dbReference>
<evidence type="ECO:0000256" key="5">
    <source>
        <dbReference type="ARBA" id="ARBA00023136"/>
    </source>
</evidence>
<accession>A0A426DMG8</accession>
<evidence type="ECO:0000256" key="2">
    <source>
        <dbReference type="ARBA" id="ARBA00022475"/>
    </source>
</evidence>
<dbReference type="Proteomes" id="UP000274920">
    <property type="component" value="Unassembled WGS sequence"/>
</dbReference>
<feature type="transmembrane region" description="Helical" evidence="6">
    <location>
        <begin position="549"/>
        <end position="580"/>
    </location>
</feature>
<gene>
    <name evidence="8" type="ORF">EBB54_23445</name>
</gene>
<feature type="transmembrane region" description="Helical" evidence="6">
    <location>
        <begin position="235"/>
        <end position="261"/>
    </location>
</feature>
<keyword evidence="9" id="KW-1185">Reference proteome</keyword>